<dbReference type="GO" id="GO:0003677">
    <property type="term" value="F:DNA binding"/>
    <property type="evidence" value="ECO:0007669"/>
    <property type="project" value="InterPro"/>
</dbReference>
<dbReference type="AlphaFoldDB" id="N8WXL7"/>
<dbReference type="PATRIC" id="fig|1217710.3.peg.1325"/>
<gene>
    <name evidence="1" type="ORF">F969_01403</name>
</gene>
<accession>N8WXL7</accession>
<dbReference type="Proteomes" id="UP000013070">
    <property type="component" value="Unassembled WGS sequence"/>
</dbReference>
<protein>
    <recommendedName>
        <fullName evidence="3">HTH cro/C1-type domain-containing protein</fullName>
    </recommendedName>
</protein>
<keyword evidence="2" id="KW-1185">Reference proteome</keyword>
<dbReference type="RefSeq" id="WP_004782386.1">
    <property type="nucleotide sequence ID" value="NZ_KB849403.1"/>
</dbReference>
<evidence type="ECO:0000313" key="1">
    <source>
        <dbReference type="EMBL" id="ENU99644.1"/>
    </source>
</evidence>
<dbReference type="Gene3D" id="1.10.260.40">
    <property type="entry name" value="lambda repressor-like DNA-binding domains"/>
    <property type="match status" value="1"/>
</dbReference>
<proteinExistence type="predicted"/>
<dbReference type="HOGENOM" id="CLU_2713206_0_0_6"/>
<comment type="caution">
    <text evidence="1">The sequence shown here is derived from an EMBL/GenBank/DDBJ whole genome shotgun (WGS) entry which is preliminary data.</text>
</comment>
<dbReference type="EMBL" id="APPE01000046">
    <property type="protein sequence ID" value="ENU99644.1"/>
    <property type="molecule type" value="Genomic_DNA"/>
</dbReference>
<dbReference type="InterPro" id="IPR010982">
    <property type="entry name" value="Lambda_DNA-bd_dom_sf"/>
</dbReference>
<evidence type="ECO:0000313" key="2">
    <source>
        <dbReference type="Proteomes" id="UP000013070"/>
    </source>
</evidence>
<evidence type="ECO:0008006" key="3">
    <source>
        <dbReference type="Google" id="ProtNLM"/>
    </source>
</evidence>
<name>N8WXL7_9GAMM</name>
<organism evidence="1 2">
    <name type="scientific">Acinetobacter variabilis</name>
    <dbReference type="NCBI Taxonomy" id="70346"/>
    <lineage>
        <taxon>Bacteria</taxon>
        <taxon>Pseudomonadati</taxon>
        <taxon>Pseudomonadota</taxon>
        <taxon>Gammaproteobacteria</taxon>
        <taxon>Moraxellales</taxon>
        <taxon>Moraxellaceae</taxon>
        <taxon>Acinetobacter</taxon>
    </lineage>
</organism>
<dbReference type="SUPFAM" id="SSF47413">
    <property type="entry name" value="lambda repressor-like DNA-binding domains"/>
    <property type="match status" value="1"/>
</dbReference>
<reference evidence="1 2" key="1">
    <citation type="submission" date="2013-02" db="EMBL/GenBank/DDBJ databases">
        <title>The Genome Sequence of Acinetobacter sp. NIPH 899.</title>
        <authorList>
            <consortium name="The Broad Institute Genome Sequencing Platform"/>
            <consortium name="The Broad Institute Genome Sequencing Center for Infectious Disease"/>
            <person name="Cerqueira G."/>
            <person name="Feldgarden M."/>
            <person name="Courvalin P."/>
            <person name="Perichon B."/>
            <person name="Grillot-Courvalin C."/>
            <person name="Clermont D."/>
            <person name="Rocha E."/>
            <person name="Yoon E.-J."/>
            <person name="Nemec A."/>
            <person name="Walker B."/>
            <person name="Young S.K."/>
            <person name="Zeng Q."/>
            <person name="Gargeya S."/>
            <person name="Fitzgerald M."/>
            <person name="Haas B."/>
            <person name="Abouelleil A."/>
            <person name="Alvarado L."/>
            <person name="Arachchi H.M."/>
            <person name="Berlin A.M."/>
            <person name="Chapman S.B."/>
            <person name="Dewar J."/>
            <person name="Goldberg J."/>
            <person name="Griggs A."/>
            <person name="Gujja S."/>
            <person name="Hansen M."/>
            <person name="Howarth C."/>
            <person name="Imamovic A."/>
            <person name="Larimer J."/>
            <person name="McCowan C."/>
            <person name="Murphy C."/>
            <person name="Neiman D."/>
            <person name="Pearson M."/>
            <person name="Priest M."/>
            <person name="Roberts A."/>
            <person name="Saif S."/>
            <person name="Shea T."/>
            <person name="Sisk P."/>
            <person name="Sykes S."/>
            <person name="Wortman J."/>
            <person name="Nusbaum C."/>
            <person name="Birren B."/>
        </authorList>
    </citation>
    <scope>NUCLEOTIDE SEQUENCE [LARGE SCALE GENOMIC DNA]</scope>
    <source>
        <strain evidence="1 2">NIPH 899</strain>
    </source>
</reference>
<sequence>MNWESIINQLLEKMTQKELAALAGCSQPFISLLSSGQRKSVDYETGQKLISLCVIHEVETTRNEKAPATANS</sequence>